<proteinExistence type="predicted"/>
<keyword evidence="2" id="KW-1185">Reference proteome</keyword>
<protein>
    <submittedName>
        <fullName evidence="1">Uncharacterized protein</fullName>
    </submittedName>
</protein>
<reference evidence="2" key="1">
    <citation type="submission" date="2016-03" db="EMBL/GenBank/DDBJ databases">
        <authorList>
            <person name="Ploux O."/>
        </authorList>
    </citation>
    <scope>NUCLEOTIDE SEQUENCE [LARGE SCALE GENOMIC DNA]</scope>
    <source>
        <strain evidence="2">UK7</strain>
    </source>
</reference>
<sequence length="328" mass="36067">MITASLQLGNDSSISATYGLPCPSLPTGSLLDNKYLSTTPLLQIIDSNIGELSNKDMMEVLRATIEAANALNTASELIPAAMSLNSSVKTELQSYEIEVDRSKRLIDVIRSQISLQTSGVVAGIRMIQSHGMLLGEDLMRIKQKDGAYLKKTLEMLRTQRMAVTQQVRLATVGLSKSDGTIRVQTRIVESTNKAVKTALGNENGLVFATFLAKLKKAPDTTGEIRLTNREYEKLKALQFKTTHPEMDIVSTDVKTRIICNCLAKDQAIQILGFVASDLWAEIAFVKIEGLIATDQAIQIAQPVSMEVFLEVLDRQEKRIAIGRVKELN</sequence>
<name>A0A1E1LQA5_9HELO</name>
<evidence type="ECO:0000313" key="2">
    <source>
        <dbReference type="Proteomes" id="UP000178129"/>
    </source>
</evidence>
<dbReference type="EMBL" id="FJUW01000074">
    <property type="protein sequence ID" value="CZT12636.1"/>
    <property type="molecule type" value="Genomic_DNA"/>
</dbReference>
<gene>
    <name evidence="1" type="ORF">RCO7_04019</name>
</gene>
<dbReference type="InParanoid" id="A0A1E1LQA5"/>
<dbReference type="Proteomes" id="UP000178129">
    <property type="component" value="Unassembled WGS sequence"/>
</dbReference>
<evidence type="ECO:0000313" key="1">
    <source>
        <dbReference type="EMBL" id="CZT12636.1"/>
    </source>
</evidence>
<dbReference type="AlphaFoldDB" id="A0A1E1LQA5"/>
<comment type="caution">
    <text evidence="1">The sequence shown here is derived from an EMBL/GenBank/DDBJ whole genome shotgun (WGS) entry which is preliminary data.</text>
</comment>
<accession>A0A1E1LQA5</accession>
<organism evidence="1 2">
    <name type="scientific">Rhynchosporium graminicola</name>
    <dbReference type="NCBI Taxonomy" id="2792576"/>
    <lineage>
        <taxon>Eukaryota</taxon>
        <taxon>Fungi</taxon>
        <taxon>Dikarya</taxon>
        <taxon>Ascomycota</taxon>
        <taxon>Pezizomycotina</taxon>
        <taxon>Leotiomycetes</taxon>
        <taxon>Helotiales</taxon>
        <taxon>Ploettnerulaceae</taxon>
        <taxon>Rhynchosporium</taxon>
    </lineage>
</organism>